<reference evidence="2 3" key="1">
    <citation type="submission" date="2018-01" db="EMBL/GenBank/DDBJ databases">
        <title>Saezia sanguinis gen. nov., sp. nov., in the order Burkholderiales isolated from human blood.</title>
        <authorList>
            <person name="Medina-Pascual M.J."/>
            <person name="Valdezate S."/>
            <person name="Monzon S."/>
            <person name="Cuesta I."/>
            <person name="Carrasco G."/>
            <person name="Villalon P."/>
            <person name="Saez-Nieto J.A."/>
        </authorList>
    </citation>
    <scope>NUCLEOTIDE SEQUENCE [LARGE SCALE GENOMIC DNA]</scope>
    <source>
        <strain evidence="2 3">CNM695-12</strain>
    </source>
</reference>
<dbReference type="InterPro" id="IPR039366">
    <property type="entry name" value="Pilotin"/>
</dbReference>
<evidence type="ECO:0008006" key="4">
    <source>
        <dbReference type="Google" id="ProtNLM"/>
    </source>
</evidence>
<evidence type="ECO:0000313" key="2">
    <source>
        <dbReference type="EMBL" id="RUS66513.1"/>
    </source>
</evidence>
<feature type="signal peptide" evidence="1">
    <location>
        <begin position="1"/>
        <end position="22"/>
    </location>
</feature>
<gene>
    <name evidence="2" type="ORF">CUZ56_01793</name>
</gene>
<dbReference type="EMBL" id="PQSP01000004">
    <property type="protein sequence ID" value="RUS66513.1"/>
    <property type="molecule type" value="Genomic_DNA"/>
</dbReference>
<dbReference type="RefSeq" id="WP_126979999.1">
    <property type="nucleotide sequence ID" value="NZ_CAWUGC010000015.1"/>
</dbReference>
<accession>A0A433SCP1</accession>
<dbReference type="PROSITE" id="PS51257">
    <property type="entry name" value="PROKAR_LIPOPROTEIN"/>
    <property type="match status" value="1"/>
</dbReference>
<dbReference type="AlphaFoldDB" id="A0A433SCP1"/>
<protein>
    <recommendedName>
        <fullName evidence="4">Lipoprotein YbaY</fullName>
    </recommendedName>
</protein>
<dbReference type="Pfam" id="PF09619">
    <property type="entry name" value="YscW"/>
    <property type="match status" value="1"/>
</dbReference>
<evidence type="ECO:0000313" key="3">
    <source>
        <dbReference type="Proteomes" id="UP000286947"/>
    </source>
</evidence>
<comment type="caution">
    <text evidence="2">The sequence shown here is derived from an EMBL/GenBank/DDBJ whole genome shotgun (WGS) entry which is preliminary data.</text>
</comment>
<dbReference type="PANTHER" id="PTHR38013:SF1">
    <property type="entry name" value="GLYCOPROTEIN_POLYSACCHARIDE METABOLISM"/>
    <property type="match status" value="1"/>
</dbReference>
<feature type="chain" id="PRO_5019132485" description="Lipoprotein YbaY" evidence="1">
    <location>
        <begin position="23"/>
        <end position="132"/>
    </location>
</feature>
<organism evidence="2 3">
    <name type="scientific">Saezia sanguinis</name>
    <dbReference type="NCBI Taxonomy" id="1965230"/>
    <lineage>
        <taxon>Bacteria</taxon>
        <taxon>Pseudomonadati</taxon>
        <taxon>Pseudomonadota</taxon>
        <taxon>Betaproteobacteria</taxon>
        <taxon>Burkholderiales</taxon>
        <taxon>Saeziaceae</taxon>
        <taxon>Saezia</taxon>
    </lineage>
</organism>
<dbReference type="OrthoDB" id="9809132at2"/>
<dbReference type="Proteomes" id="UP000286947">
    <property type="component" value="Unassembled WGS sequence"/>
</dbReference>
<dbReference type="PANTHER" id="PTHR38013">
    <property type="entry name" value="GLYCOPROTEIN/POLYSACCHARIDE METABOLISM"/>
    <property type="match status" value="1"/>
</dbReference>
<keyword evidence="3" id="KW-1185">Reference proteome</keyword>
<sequence precursor="true">MMKKLLGLFFVALFMSACGTMSQNSTLSGEVYYNDRSALPMGATLTVTLMDESDNRDVSTALSHASYEIKHQVPLPFVLSYDSTKLRAGNTYVLDAKIEYQGKLLYATRERAKVNLDGGSKTGIRVEVVKVY</sequence>
<dbReference type="InterPro" id="IPR053196">
    <property type="entry name" value="Lipoprotein_YbaY-like"/>
</dbReference>
<name>A0A433SCP1_9BURK</name>
<evidence type="ECO:0000256" key="1">
    <source>
        <dbReference type="SAM" id="SignalP"/>
    </source>
</evidence>
<proteinExistence type="predicted"/>
<keyword evidence="1" id="KW-0732">Signal</keyword>